<dbReference type="PANTHER" id="PTHR23183">
    <property type="entry name" value="NOP14"/>
    <property type="match status" value="1"/>
</dbReference>
<dbReference type="AlphaFoldDB" id="U4UN51"/>
<feature type="compositionally biased region" description="Basic and acidic residues" evidence="7">
    <location>
        <begin position="151"/>
        <end position="160"/>
    </location>
</feature>
<evidence type="ECO:0000256" key="6">
    <source>
        <dbReference type="ARBA" id="ARBA00024695"/>
    </source>
</evidence>
<comment type="similarity">
    <text evidence="2">Belongs to the NOP14 family.</text>
</comment>
<dbReference type="InterPro" id="IPR007276">
    <property type="entry name" value="Nop14"/>
</dbReference>
<reference evidence="8 9" key="1">
    <citation type="journal article" date="2013" name="Genome Biol.">
        <title>Draft genome of the mountain pine beetle, Dendroctonus ponderosae Hopkins, a major forest pest.</title>
        <authorList>
            <person name="Keeling C.I."/>
            <person name="Yuen M.M."/>
            <person name="Liao N.Y."/>
            <person name="Docking T.R."/>
            <person name="Chan S.K."/>
            <person name="Taylor G.A."/>
            <person name="Palmquist D.L."/>
            <person name="Jackman S.D."/>
            <person name="Nguyen A."/>
            <person name="Li M."/>
            <person name="Henderson H."/>
            <person name="Janes J.K."/>
            <person name="Zhao Y."/>
            <person name="Pandoh P."/>
            <person name="Moore R."/>
            <person name="Sperling F.A."/>
            <person name="Huber D.P."/>
            <person name="Birol I."/>
            <person name="Jones S.J."/>
            <person name="Bohlmann J."/>
        </authorList>
    </citation>
    <scope>NUCLEOTIDE SEQUENCE</scope>
</reference>
<feature type="region of interest" description="Disordered" evidence="7">
    <location>
        <begin position="1"/>
        <end position="20"/>
    </location>
</feature>
<dbReference type="PANTHER" id="PTHR23183:SF0">
    <property type="entry name" value="NUCLEOLAR PROTEIN 14"/>
    <property type="match status" value="1"/>
</dbReference>
<gene>
    <name evidence="8" type="ORF">D910_11834</name>
</gene>
<evidence type="ECO:0000313" key="9">
    <source>
        <dbReference type="Proteomes" id="UP000030742"/>
    </source>
</evidence>
<feature type="compositionally biased region" description="Polar residues" evidence="7">
    <location>
        <begin position="294"/>
        <end position="304"/>
    </location>
</feature>
<evidence type="ECO:0000256" key="7">
    <source>
        <dbReference type="SAM" id="MobiDB-lite"/>
    </source>
</evidence>
<dbReference type="GO" id="GO:0032040">
    <property type="term" value="C:small-subunit processome"/>
    <property type="evidence" value="ECO:0007669"/>
    <property type="project" value="InterPro"/>
</dbReference>
<protein>
    <recommendedName>
        <fullName evidence="10">Nucleolar protein 14</fullName>
    </recommendedName>
</protein>
<dbReference type="GO" id="GO:0030490">
    <property type="term" value="P:maturation of SSU-rRNA"/>
    <property type="evidence" value="ECO:0007669"/>
    <property type="project" value="TreeGrafter"/>
</dbReference>
<name>U4UN51_DENPD</name>
<dbReference type="GO" id="GO:0030692">
    <property type="term" value="C:Noc4p-Nop14p complex"/>
    <property type="evidence" value="ECO:0007669"/>
    <property type="project" value="TreeGrafter"/>
</dbReference>
<dbReference type="EMBL" id="KB632391">
    <property type="protein sequence ID" value="ERL94557.1"/>
    <property type="molecule type" value="Genomic_DNA"/>
</dbReference>
<evidence type="ECO:0000256" key="1">
    <source>
        <dbReference type="ARBA" id="ARBA00004604"/>
    </source>
</evidence>
<feature type="region of interest" description="Disordered" evidence="7">
    <location>
        <begin position="275"/>
        <end position="304"/>
    </location>
</feature>
<sequence length="304" mass="35321">MAKVKNKKRTNVDQIQKRRQQQIAAKKVLNPFEVHINKEKMRVLGKKSKNEKGLPGISKAKAIQKRKHTILNEYMVQNKSNKFVDKRIGEKSHLPQEEKFMARFAAIRAKAHNRKSIFNLADDEVLTHKGQTLSEVERFDDPRSDDEESENENRTGKLDSKFVEEAHFGGGMLTNTGKDGAKTHKELIDQLIEESKKRKAEKQKIKEATVELTEKLDTEWKDLVQLVSKKPKTDVEKAEEKPKLQDYDKLVRELRFEARGTVSDRLKTEEELAKEEKEKLDKLEQERLERMNGFSDSSLQKVRT</sequence>
<dbReference type="Pfam" id="PF04147">
    <property type="entry name" value="Nop14"/>
    <property type="match status" value="1"/>
</dbReference>
<proteinExistence type="inferred from homology"/>
<organism evidence="8 9">
    <name type="scientific">Dendroctonus ponderosae</name>
    <name type="common">Mountain pine beetle</name>
    <dbReference type="NCBI Taxonomy" id="77166"/>
    <lineage>
        <taxon>Eukaryota</taxon>
        <taxon>Metazoa</taxon>
        <taxon>Ecdysozoa</taxon>
        <taxon>Arthropoda</taxon>
        <taxon>Hexapoda</taxon>
        <taxon>Insecta</taxon>
        <taxon>Pterygota</taxon>
        <taxon>Neoptera</taxon>
        <taxon>Endopterygota</taxon>
        <taxon>Coleoptera</taxon>
        <taxon>Polyphaga</taxon>
        <taxon>Cucujiformia</taxon>
        <taxon>Curculionidae</taxon>
        <taxon>Scolytinae</taxon>
        <taxon>Dendroctonus</taxon>
    </lineage>
</organism>
<evidence type="ECO:0000256" key="4">
    <source>
        <dbReference type="ARBA" id="ARBA00022552"/>
    </source>
</evidence>
<feature type="compositionally biased region" description="Basic and acidic residues" evidence="7">
    <location>
        <begin position="275"/>
        <end position="290"/>
    </location>
</feature>
<keyword evidence="4" id="KW-0698">rRNA processing</keyword>
<dbReference type="STRING" id="77166.U4UN51"/>
<keyword evidence="5" id="KW-0539">Nucleus</keyword>
<evidence type="ECO:0000313" key="8">
    <source>
        <dbReference type="EMBL" id="ERL94557.1"/>
    </source>
</evidence>
<evidence type="ECO:0000256" key="3">
    <source>
        <dbReference type="ARBA" id="ARBA00022517"/>
    </source>
</evidence>
<evidence type="ECO:0008006" key="10">
    <source>
        <dbReference type="Google" id="ProtNLM"/>
    </source>
</evidence>
<evidence type="ECO:0000256" key="2">
    <source>
        <dbReference type="ARBA" id="ARBA00007466"/>
    </source>
</evidence>
<keyword evidence="3" id="KW-0690">Ribosome biogenesis</keyword>
<comment type="function">
    <text evidence="6">Involved in nucleolar processing of pre-18S ribosomal RNA. Has a role in the nuclear export of 40S pre-ribosomal subunit to the cytoplasm.</text>
</comment>
<evidence type="ECO:0000256" key="5">
    <source>
        <dbReference type="ARBA" id="ARBA00023242"/>
    </source>
</evidence>
<accession>U4UN51</accession>
<comment type="subcellular location">
    <subcellularLocation>
        <location evidence="1">Nucleus</location>
        <location evidence="1">Nucleolus</location>
    </subcellularLocation>
</comment>
<feature type="region of interest" description="Disordered" evidence="7">
    <location>
        <begin position="132"/>
        <end position="160"/>
    </location>
</feature>
<dbReference type="Proteomes" id="UP000030742">
    <property type="component" value="Unassembled WGS sequence"/>
</dbReference>